<evidence type="ECO:0000256" key="2">
    <source>
        <dbReference type="SAM" id="SignalP"/>
    </source>
</evidence>
<keyword evidence="2" id="KW-0732">Signal</keyword>
<dbReference type="SUPFAM" id="SSF49482">
    <property type="entry name" value="Aromatic compound dioxygenase"/>
    <property type="match status" value="1"/>
</dbReference>
<dbReference type="AlphaFoldDB" id="A0A0C3BDY2"/>
<feature type="signal peptide" evidence="2">
    <location>
        <begin position="1"/>
        <end position="18"/>
    </location>
</feature>
<name>A0A0C3BDY2_SERVB</name>
<reference evidence="4" key="2">
    <citation type="submission" date="2015-01" db="EMBL/GenBank/DDBJ databases">
        <title>Evolutionary Origins and Diversification of the Mycorrhizal Mutualists.</title>
        <authorList>
            <consortium name="DOE Joint Genome Institute"/>
            <consortium name="Mycorrhizal Genomics Consortium"/>
            <person name="Kohler A."/>
            <person name="Kuo A."/>
            <person name="Nagy L.G."/>
            <person name="Floudas D."/>
            <person name="Copeland A."/>
            <person name="Barry K.W."/>
            <person name="Cichocki N."/>
            <person name="Veneault-Fourrey C."/>
            <person name="LaButti K."/>
            <person name="Lindquist E.A."/>
            <person name="Lipzen A."/>
            <person name="Lundell T."/>
            <person name="Morin E."/>
            <person name="Murat C."/>
            <person name="Riley R."/>
            <person name="Ohm R."/>
            <person name="Sun H."/>
            <person name="Tunlid A."/>
            <person name="Henrissat B."/>
            <person name="Grigoriev I.V."/>
            <person name="Hibbett D.S."/>
            <person name="Martin F."/>
        </authorList>
    </citation>
    <scope>NUCLEOTIDE SEQUENCE [LARGE SCALE GENOMIC DNA]</scope>
    <source>
        <strain evidence="4">MAFF 305830</strain>
    </source>
</reference>
<dbReference type="OrthoDB" id="121380at2759"/>
<evidence type="ECO:0000313" key="4">
    <source>
        <dbReference type="Proteomes" id="UP000054097"/>
    </source>
</evidence>
<keyword evidence="4" id="KW-1185">Reference proteome</keyword>
<sequence>MNFQTLLSALALVAYVQAHEERSTPYDNHPAEIARRQLETNKRHLRARNCAQQVAEYQRQRKAKRALRRDFDAEKREPKPDASATESAIAPHYSTIQNTCVTAPELTEGIRPYYIRDDYVRQDLREGQKGVSLYMDIGVIDVATCLPVPDVFVELWACNAQGEYSSFVGSVLPTFSDFPQPTGTETYSFNFSDTSAFPIPTGGFSIPKTSTNNFLRGGYPTNENGMVEIIAFQFLWFSSALDTGRTIHVHVMVHENITYNTNGTIVSASGPVRHIGQIFFDEENNAAIRADPAYQGSGHTYTSNAEDIYTEGGGAGGYNAYAEIEKLGETLADGVLGYITIGIDSSADYSILTSNKWDPNFVPAPSGTTAT</sequence>
<protein>
    <recommendedName>
        <fullName evidence="5">Intradiol ring-cleavage dioxygenases domain-containing protein</fullName>
    </recommendedName>
</protein>
<feature type="region of interest" description="Disordered" evidence="1">
    <location>
        <begin position="62"/>
        <end position="88"/>
    </location>
</feature>
<accession>A0A0C3BDY2</accession>
<proteinExistence type="predicted"/>
<feature type="chain" id="PRO_5002161721" description="Intradiol ring-cleavage dioxygenases domain-containing protein" evidence="2">
    <location>
        <begin position="19"/>
        <end position="371"/>
    </location>
</feature>
<organism evidence="3 4">
    <name type="scientific">Serendipita vermifera MAFF 305830</name>
    <dbReference type="NCBI Taxonomy" id="933852"/>
    <lineage>
        <taxon>Eukaryota</taxon>
        <taxon>Fungi</taxon>
        <taxon>Dikarya</taxon>
        <taxon>Basidiomycota</taxon>
        <taxon>Agaricomycotina</taxon>
        <taxon>Agaricomycetes</taxon>
        <taxon>Sebacinales</taxon>
        <taxon>Serendipitaceae</taxon>
        <taxon>Serendipita</taxon>
    </lineage>
</organism>
<dbReference type="HOGENOM" id="CLU_027719_1_0_1"/>
<dbReference type="GO" id="GO:0016702">
    <property type="term" value="F:oxidoreductase activity, acting on single donors with incorporation of molecular oxygen, incorporation of two atoms of oxygen"/>
    <property type="evidence" value="ECO:0007669"/>
    <property type="project" value="InterPro"/>
</dbReference>
<evidence type="ECO:0000313" key="3">
    <source>
        <dbReference type="EMBL" id="KIM30349.1"/>
    </source>
</evidence>
<dbReference type="Proteomes" id="UP000054097">
    <property type="component" value="Unassembled WGS sequence"/>
</dbReference>
<dbReference type="PANTHER" id="PTHR34315:SF1">
    <property type="entry name" value="INTRADIOL RING-CLEAVAGE DIOXYGENASES DOMAIN-CONTAINING PROTEIN-RELATED"/>
    <property type="match status" value="1"/>
</dbReference>
<gene>
    <name evidence="3" type="ORF">M408DRAFT_324488</name>
</gene>
<evidence type="ECO:0008006" key="5">
    <source>
        <dbReference type="Google" id="ProtNLM"/>
    </source>
</evidence>
<evidence type="ECO:0000256" key="1">
    <source>
        <dbReference type="SAM" id="MobiDB-lite"/>
    </source>
</evidence>
<dbReference type="Gene3D" id="2.60.130.10">
    <property type="entry name" value="Aromatic compound dioxygenase"/>
    <property type="match status" value="1"/>
</dbReference>
<feature type="compositionally biased region" description="Basic and acidic residues" evidence="1">
    <location>
        <begin position="68"/>
        <end position="80"/>
    </location>
</feature>
<dbReference type="EMBL" id="KN824285">
    <property type="protein sequence ID" value="KIM30349.1"/>
    <property type="molecule type" value="Genomic_DNA"/>
</dbReference>
<dbReference type="GO" id="GO:0005506">
    <property type="term" value="F:iron ion binding"/>
    <property type="evidence" value="ECO:0007669"/>
    <property type="project" value="InterPro"/>
</dbReference>
<dbReference type="PANTHER" id="PTHR34315">
    <property type="match status" value="1"/>
</dbReference>
<reference evidence="3 4" key="1">
    <citation type="submission" date="2014-04" db="EMBL/GenBank/DDBJ databases">
        <authorList>
            <consortium name="DOE Joint Genome Institute"/>
            <person name="Kuo A."/>
            <person name="Zuccaro A."/>
            <person name="Kohler A."/>
            <person name="Nagy L.G."/>
            <person name="Floudas D."/>
            <person name="Copeland A."/>
            <person name="Barry K.W."/>
            <person name="Cichocki N."/>
            <person name="Veneault-Fourrey C."/>
            <person name="LaButti K."/>
            <person name="Lindquist E.A."/>
            <person name="Lipzen A."/>
            <person name="Lundell T."/>
            <person name="Morin E."/>
            <person name="Murat C."/>
            <person name="Sun H."/>
            <person name="Tunlid A."/>
            <person name="Henrissat B."/>
            <person name="Grigoriev I.V."/>
            <person name="Hibbett D.S."/>
            <person name="Martin F."/>
            <person name="Nordberg H.P."/>
            <person name="Cantor M.N."/>
            <person name="Hua S.X."/>
        </authorList>
    </citation>
    <scope>NUCLEOTIDE SEQUENCE [LARGE SCALE GENOMIC DNA]</scope>
    <source>
        <strain evidence="3 4">MAFF 305830</strain>
    </source>
</reference>
<dbReference type="InterPro" id="IPR015889">
    <property type="entry name" value="Intradiol_dOase_core"/>
</dbReference>
<dbReference type="STRING" id="933852.A0A0C3BDY2"/>